<dbReference type="InterPro" id="IPR023632">
    <property type="entry name" value="ATP_synth_F1_gsu_CS"/>
</dbReference>
<dbReference type="InterPro" id="IPR035968">
    <property type="entry name" value="ATP_synth_F1_ATPase_gsu"/>
</dbReference>
<evidence type="ECO:0000256" key="7">
    <source>
        <dbReference type="ARBA" id="ARBA00023196"/>
    </source>
</evidence>
<dbReference type="Gene3D" id="1.10.287.80">
    <property type="entry name" value="ATP synthase, gamma subunit, helix hairpin domain"/>
    <property type="match status" value="2"/>
</dbReference>
<dbReference type="GO" id="GO:0046933">
    <property type="term" value="F:proton-transporting ATP synthase activity, rotational mechanism"/>
    <property type="evidence" value="ECO:0007669"/>
    <property type="project" value="InterPro"/>
</dbReference>
<dbReference type="Proteomes" id="UP001179952">
    <property type="component" value="Unassembled WGS sequence"/>
</dbReference>
<organism evidence="10 11">
    <name type="scientific">Acorus gramineus</name>
    <name type="common">Dwarf sweet flag</name>
    <dbReference type="NCBI Taxonomy" id="55184"/>
    <lineage>
        <taxon>Eukaryota</taxon>
        <taxon>Viridiplantae</taxon>
        <taxon>Streptophyta</taxon>
        <taxon>Embryophyta</taxon>
        <taxon>Tracheophyta</taxon>
        <taxon>Spermatophyta</taxon>
        <taxon>Magnoliopsida</taxon>
        <taxon>Liliopsida</taxon>
        <taxon>Acoraceae</taxon>
        <taxon>Acorus</taxon>
    </lineage>
</organism>
<dbReference type="AlphaFoldDB" id="A0AAV9AVG8"/>
<reference evidence="10" key="2">
    <citation type="submission" date="2023-06" db="EMBL/GenBank/DDBJ databases">
        <authorList>
            <person name="Ma L."/>
            <person name="Liu K.-W."/>
            <person name="Li Z."/>
            <person name="Hsiao Y.-Y."/>
            <person name="Qi Y."/>
            <person name="Fu T."/>
            <person name="Tang G."/>
            <person name="Zhang D."/>
            <person name="Sun W.-H."/>
            <person name="Liu D.-K."/>
            <person name="Li Y."/>
            <person name="Chen G.-Z."/>
            <person name="Liu X.-D."/>
            <person name="Liao X.-Y."/>
            <person name="Jiang Y.-T."/>
            <person name="Yu X."/>
            <person name="Hao Y."/>
            <person name="Huang J."/>
            <person name="Zhao X.-W."/>
            <person name="Ke S."/>
            <person name="Chen Y.-Y."/>
            <person name="Wu W.-L."/>
            <person name="Hsu J.-L."/>
            <person name="Lin Y.-F."/>
            <person name="Huang M.-D."/>
            <person name="Li C.-Y."/>
            <person name="Huang L."/>
            <person name="Wang Z.-W."/>
            <person name="Zhao X."/>
            <person name="Zhong W.-Y."/>
            <person name="Peng D.-H."/>
            <person name="Ahmad S."/>
            <person name="Lan S."/>
            <person name="Zhang J.-S."/>
            <person name="Tsai W.-C."/>
            <person name="Van De Peer Y."/>
            <person name="Liu Z.-J."/>
        </authorList>
    </citation>
    <scope>NUCLEOTIDE SEQUENCE</scope>
    <source>
        <strain evidence="10">SCP</strain>
        <tissue evidence="10">Leaves</tissue>
    </source>
</reference>
<evidence type="ECO:0000256" key="1">
    <source>
        <dbReference type="ARBA" id="ARBA00004170"/>
    </source>
</evidence>
<comment type="subcellular location">
    <subcellularLocation>
        <location evidence="1">Membrane</location>
        <topology evidence="1">Peripheral membrane protein</topology>
    </subcellularLocation>
</comment>
<dbReference type="Gene3D" id="3.40.1380.10">
    <property type="match status" value="1"/>
</dbReference>
<sequence>MVERIWEAMQTFISEWGRHIAEALRVEFVDGFGLQEAQSYWCTLNFNRSGENRMKSVKNIQKITKAMKMVAASKLRSIQVLFSVAVENACSELGARMSAMDSSSRNAGQMPDRHTLTYNRTRQASITMELIEIISGALALTG</sequence>
<dbReference type="InterPro" id="IPR000131">
    <property type="entry name" value="ATP_synth_F1_gsu"/>
</dbReference>
<evidence type="ECO:0000256" key="2">
    <source>
        <dbReference type="ARBA" id="ARBA00007681"/>
    </source>
</evidence>
<evidence type="ECO:0000313" key="11">
    <source>
        <dbReference type="Proteomes" id="UP001179952"/>
    </source>
</evidence>
<evidence type="ECO:0000313" key="10">
    <source>
        <dbReference type="EMBL" id="KAK1268115.1"/>
    </source>
</evidence>
<evidence type="ECO:0000256" key="3">
    <source>
        <dbReference type="ARBA" id="ARBA00022448"/>
    </source>
</evidence>
<dbReference type="GO" id="GO:0045259">
    <property type="term" value="C:proton-transporting ATP synthase complex"/>
    <property type="evidence" value="ECO:0007669"/>
    <property type="project" value="UniProtKB-KW"/>
</dbReference>
<dbReference type="PROSITE" id="PS00153">
    <property type="entry name" value="ATPASE_GAMMA"/>
    <property type="match status" value="1"/>
</dbReference>
<comment type="similarity">
    <text evidence="2">Belongs to the ATPase gamma chain family.</text>
</comment>
<reference evidence="10" key="1">
    <citation type="journal article" date="2023" name="Nat. Commun.">
        <title>Diploid and tetraploid genomes of Acorus and the evolution of monocots.</title>
        <authorList>
            <person name="Ma L."/>
            <person name="Liu K.W."/>
            <person name="Li Z."/>
            <person name="Hsiao Y.Y."/>
            <person name="Qi Y."/>
            <person name="Fu T."/>
            <person name="Tang G.D."/>
            <person name="Zhang D."/>
            <person name="Sun W.H."/>
            <person name="Liu D.K."/>
            <person name="Li Y."/>
            <person name="Chen G.Z."/>
            <person name="Liu X.D."/>
            <person name="Liao X.Y."/>
            <person name="Jiang Y.T."/>
            <person name="Yu X."/>
            <person name="Hao Y."/>
            <person name="Huang J."/>
            <person name="Zhao X.W."/>
            <person name="Ke S."/>
            <person name="Chen Y.Y."/>
            <person name="Wu W.L."/>
            <person name="Hsu J.L."/>
            <person name="Lin Y.F."/>
            <person name="Huang M.D."/>
            <person name="Li C.Y."/>
            <person name="Huang L."/>
            <person name="Wang Z.W."/>
            <person name="Zhao X."/>
            <person name="Zhong W.Y."/>
            <person name="Peng D.H."/>
            <person name="Ahmad S."/>
            <person name="Lan S."/>
            <person name="Zhang J.S."/>
            <person name="Tsai W.C."/>
            <person name="Van de Peer Y."/>
            <person name="Liu Z.J."/>
        </authorList>
    </citation>
    <scope>NUCLEOTIDE SEQUENCE</scope>
    <source>
        <strain evidence="10">SCP</strain>
    </source>
</reference>
<evidence type="ECO:0000256" key="6">
    <source>
        <dbReference type="ARBA" id="ARBA00023136"/>
    </source>
</evidence>
<gene>
    <name evidence="10" type="ORF">QJS04_geneDACA006958</name>
</gene>
<dbReference type="PANTHER" id="PTHR11693">
    <property type="entry name" value="ATP SYNTHASE GAMMA CHAIN"/>
    <property type="match status" value="1"/>
</dbReference>
<keyword evidence="6" id="KW-0472">Membrane</keyword>
<dbReference type="Pfam" id="PF00231">
    <property type="entry name" value="ATP-synt"/>
    <property type="match status" value="1"/>
</dbReference>
<dbReference type="EMBL" id="JAUJYN010000006">
    <property type="protein sequence ID" value="KAK1268115.1"/>
    <property type="molecule type" value="Genomic_DNA"/>
</dbReference>
<keyword evidence="3" id="KW-0813">Transport</keyword>
<keyword evidence="8" id="KW-0066">ATP synthesis</keyword>
<protein>
    <recommendedName>
        <fullName evidence="9">F-ATPase gamma subunit</fullName>
    </recommendedName>
</protein>
<evidence type="ECO:0000256" key="8">
    <source>
        <dbReference type="ARBA" id="ARBA00023310"/>
    </source>
</evidence>
<dbReference type="SUPFAM" id="SSF52943">
    <property type="entry name" value="ATP synthase (F1-ATPase), gamma subunit"/>
    <property type="match status" value="2"/>
</dbReference>
<comment type="caution">
    <text evidence="10">The sequence shown here is derived from an EMBL/GenBank/DDBJ whole genome shotgun (WGS) entry which is preliminary data.</text>
</comment>
<name>A0AAV9AVG8_ACOGR</name>
<keyword evidence="7" id="KW-0139">CF(1)</keyword>
<accession>A0AAV9AVG8</accession>
<keyword evidence="4" id="KW-0375">Hydrogen ion transport</keyword>
<dbReference type="PRINTS" id="PR00126">
    <property type="entry name" value="ATPASEGAMMA"/>
</dbReference>
<evidence type="ECO:0000256" key="4">
    <source>
        <dbReference type="ARBA" id="ARBA00022781"/>
    </source>
</evidence>
<keyword evidence="11" id="KW-1185">Reference proteome</keyword>
<proteinExistence type="inferred from homology"/>
<dbReference type="PANTHER" id="PTHR11693:SF22">
    <property type="entry name" value="ATP SYNTHASE SUBUNIT GAMMA, MITOCHONDRIAL"/>
    <property type="match status" value="1"/>
</dbReference>
<keyword evidence="5" id="KW-0406">Ion transport</keyword>
<evidence type="ECO:0000256" key="9">
    <source>
        <dbReference type="ARBA" id="ARBA00031066"/>
    </source>
</evidence>
<evidence type="ECO:0000256" key="5">
    <source>
        <dbReference type="ARBA" id="ARBA00023065"/>
    </source>
</evidence>